<dbReference type="Proteomes" id="UP000600026">
    <property type="component" value="Unassembled WGS sequence"/>
</dbReference>
<dbReference type="RefSeq" id="WP_031140505.1">
    <property type="nucleotide sequence ID" value="NZ_BNEE01000006.1"/>
</dbReference>
<organism evidence="1 2">
    <name type="scientific">Streptomyces xanthophaeus</name>
    <dbReference type="NCBI Taxonomy" id="67385"/>
    <lineage>
        <taxon>Bacteria</taxon>
        <taxon>Bacillati</taxon>
        <taxon>Actinomycetota</taxon>
        <taxon>Actinomycetes</taxon>
        <taxon>Kitasatosporales</taxon>
        <taxon>Streptomycetaceae</taxon>
        <taxon>Streptomyces</taxon>
    </lineage>
</organism>
<dbReference type="AlphaFoldDB" id="A0A919GY00"/>
<reference evidence="1" key="1">
    <citation type="submission" date="2020-09" db="EMBL/GenBank/DDBJ databases">
        <title>Whole genome shotgun sequence of Streptomyces xanthophaeus NBRC 12829.</title>
        <authorList>
            <person name="Komaki H."/>
            <person name="Tamura T."/>
        </authorList>
    </citation>
    <scope>NUCLEOTIDE SEQUENCE</scope>
    <source>
        <strain evidence="1">NBRC 12829</strain>
    </source>
</reference>
<comment type="caution">
    <text evidence="1">The sequence shown here is derived from an EMBL/GenBank/DDBJ whole genome shotgun (WGS) entry which is preliminary data.</text>
</comment>
<name>A0A919GY00_9ACTN</name>
<protein>
    <recommendedName>
        <fullName evidence="3">Secreted protein</fullName>
    </recommendedName>
</protein>
<dbReference type="EMBL" id="BNEE01000006">
    <property type="protein sequence ID" value="GHI85402.1"/>
    <property type="molecule type" value="Genomic_DNA"/>
</dbReference>
<proteinExistence type="predicted"/>
<keyword evidence="2" id="KW-1185">Reference proteome</keyword>
<gene>
    <name evidence="1" type="ORF">Sxan_27660</name>
</gene>
<accession>A0A919GY00</accession>
<evidence type="ECO:0008006" key="3">
    <source>
        <dbReference type="Google" id="ProtNLM"/>
    </source>
</evidence>
<evidence type="ECO:0000313" key="1">
    <source>
        <dbReference type="EMBL" id="GHI85402.1"/>
    </source>
</evidence>
<evidence type="ECO:0000313" key="2">
    <source>
        <dbReference type="Proteomes" id="UP000600026"/>
    </source>
</evidence>
<sequence length="177" mass="18338">MTGARQQPLLFLDVDGPLIPFGAGPYAQGSGPNPLLARIDPALGPQLRSLHCELVWATTWGQDANECVAPRLGLPELPLVDWPEPSGHDGPGGVHWKTPALVAYAAGRPFVWVDDEIGAADRAWVAAHHPGRALLRRVDAGVGLAGADLAAIRAWLGPEAAEGPVPGPGRPSGSIGA</sequence>